<keyword evidence="7" id="KW-0285">Flavoprotein</keyword>
<gene>
    <name evidence="16" type="ORF">E0F98_02795</name>
</gene>
<dbReference type="NCBIfam" id="TIGR01811">
    <property type="entry name" value="sdhA_Bsu"/>
    <property type="match status" value="1"/>
</dbReference>
<dbReference type="InterPro" id="IPR003953">
    <property type="entry name" value="FAD-dep_OxRdtase_2_FAD-bd"/>
</dbReference>
<comment type="caution">
    <text evidence="16">The sequence shown here is derived from an EMBL/GenBank/DDBJ whole genome shotgun (WGS) entry which is preliminary data.</text>
</comment>
<dbReference type="EMBL" id="SMFO01000001">
    <property type="protein sequence ID" value="TDE06559.1"/>
    <property type="molecule type" value="Genomic_DNA"/>
</dbReference>
<dbReference type="NCBIfam" id="NF005749">
    <property type="entry name" value="PRK07573.1"/>
    <property type="match status" value="1"/>
</dbReference>
<comment type="cofactor">
    <cofactor evidence="1">
        <name>FAD</name>
        <dbReference type="ChEBI" id="CHEBI:57692"/>
    </cofactor>
</comment>
<keyword evidence="9" id="KW-0249">Electron transport</keyword>
<evidence type="ECO:0000259" key="15">
    <source>
        <dbReference type="Pfam" id="PF02910"/>
    </source>
</evidence>
<evidence type="ECO:0000313" key="17">
    <source>
        <dbReference type="Proteomes" id="UP000294597"/>
    </source>
</evidence>
<evidence type="ECO:0000256" key="2">
    <source>
        <dbReference type="ARBA" id="ARBA00004413"/>
    </source>
</evidence>
<evidence type="ECO:0000256" key="12">
    <source>
        <dbReference type="ARBA" id="ARBA00049220"/>
    </source>
</evidence>
<dbReference type="InterPro" id="IPR015939">
    <property type="entry name" value="Fum_Rdtase/Succ_DH_flav-like_C"/>
</dbReference>
<evidence type="ECO:0000256" key="10">
    <source>
        <dbReference type="ARBA" id="ARBA00023002"/>
    </source>
</evidence>
<dbReference type="FunFam" id="3.50.50.60:FF:000009">
    <property type="entry name" value="Succinate dehydrogenase flavoprotein subunit"/>
    <property type="match status" value="1"/>
</dbReference>
<evidence type="ECO:0000256" key="13">
    <source>
        <dbReference type="PIRSR" id="PIRSR630664-50"/>
    </source>
</evidence>
<evidence type="ECO:0000256" key="11">
    <source>
        <dbReference type="ARBA" id="ARBA00023136"/>
    </source>
</evidence>
<dbReference type="AlphaFoldDB" id="A0A4R5D056"/>
<dbReference type="InterPro" id="IPR030664">
    <property type="entry name" value="SdhA/FrdA/AprA"/>
</dbReference>
<dbReference type="FunFam" id="1.20.58.100:FF:000003">
    <property type="entry name" value="Succinate dehydrogenase flavoprotein subunit"/>
    <property type="match status" value="1"/>
</dbReference>
<accession>A0A4R5D056</accession>
<dbReference type="Gene3D" id="3.50.50.60">
    <property type="entry name" value="FAD/NAD(P)-binding domain"/>
    <property type="match status" value="1"/>
</dbReference>
<dbReference type="SUPFAM" id="SSF46977">
    <property type="entry name" value="Succinate dehydrogenase/fumarate reductase flavoprotein C-terminal domain"/>
    <property type="match status" value="1"/>
</dbReference>
<keyword evidence="10" id="KW-0560">Oxidoreductase</keyword>
<evidence type="ECO:0000256" key="6">
    <source>
        <dbReference type="ARBA" id="ARBA00022475"/>
    </source>
</evidence>
<evidence type="ECO:0000256" key="3">
    <source>
        <dbReference type="ARBA" id="ARBA00008040"/>
    </source>
</evidence>
<dbReference type="Pfam" id="PF00890">
    <property type="entry name" value="FAD_binding_2"/>
    <property type="match status" value="1"/>
</dbReference>
<dbReference type="Proteomes" id="UP000294597">
    <property type="component" value="Unassembled WGS sequence"/>
</dbReference>
<evidence type="ECO:0000259" key="14">
    <source>
        <dbReference type="Pfam" id="PF00890"/>
    </source>
</evidence>
<dbReference type="RefSeq" id="WP_132108966.1">
    <property type="nucleotide sequence ID" value="NZ_SMFO01000001.1"/>
</dbReference>
<dbReference type="SUPFAM" id="SSF56425">
    <property type="entry name" value="Succinate dehydrogenase/fumarate reductase flavoprotein, catalytic domain"/>
    <property type="match status" value="1"/>
</dbReference>
<evidence type="ECO:0000256" key="5">
    <source>
        <dbReference type="ARBA" id="ARBA00022448"/>
    </source>
</evidence>
<dbReference type="InterPro" id="IPR011280">
    <property type="entry name" value="Succ_DH/Fum_Rdt_flav_su"/>
</dbReference>
<name>A0A4R5D056_9FLAO</name>
<dbReference type="Pfam" id="PF02910">
    <property type="entry name" value="Succ_DH_flav_C"/>
    <property type="match status" value="1"/>
</dbReference>
<dbReference type="GO" id="GO:0009061">
    <property type="term" value="P:anaerobic respiration"/>
    <property type="evidence" value="ECO:0007669"/>
    <property type="project" value="TreeGrafter"/>
</dbReference>
<evidence type="ECO:0000256" key="8">
    <source>
        <dbReference type="ARBA" id="ARBA00022827"/>
    </source>
</evidence>
<dbReference type="GO" id="GO:0005886">
    <property type="term" value="C:plasma membrane"/>
    <property type="evidence" value="ECO:0007669"/>
    <property type="project" value="UniProtKB-SubCell"/>
</dbReference>
<comment type="catalytic activity">
    <reaction evidence="12">
        <text>a quinone + succinate = fumarate + a quinol</text>
        <dbReference type="Rhea" id="RHEA:40523"/>
        <dbReference type="ChEBI" id="CHEBI:24646"/>
        <dbReference type="ChEBI" id="CHEBI:29806"/>
        <dbReference type="ChEBI" id="CHEBI:30031"/>
        <dbReference type="ChEBI" id="CHEBI:132124"/>
        <dbReference type="EC" id="1.3.5.1"/>
    </reaction>
</comment>
<keyword evidence="11" id="KW-0472">Membrane</keyword>
<sequence>MALDSKIPNGPISDKWTNYKDHINLVNPANKRNLDVIVVGTGLAGGSAAATLAELGYNVKAFCFQDSPRRAHSIAAQGGINAAKNYQGDGDSTFRLFYDTVKGGDYRAREANVHRLAEVSTNIIDQCVAQGVPLAREYGGLLDNRSFGGALVSRTFYARGQTGQQLLLGAYSAMNRQIGRGKIKMHNRHEMLDIVIVNGKARGIIARNLITGEIERHSAHAVVIASGGYGNVFFLSTNAMGSNATAAWKIHKKGAYFANPCYTQIHPTCIPVSGDHQSKLTLMSESLRNDGRIWVPAKLEDAKAIREGKKKAIDLSEAERDYYLERRYPAFGNLVPRDVASRAAKERCDAGFGVNKTGEAVYLDFAAAIQRYGKEQAFLKGIDANDKKAVTKLGTEVVKNKYGNLFQMYYKIVDEDPYTSPMMIYPAVHYTMGGTWVDYNLMTTIPGCFSIGESNFSDHGANRLGASALMQGLADGYFVLPYTIGDYLSPDIKMGPIPTDSPEFEAAEKGVKDQIYRFMNNNGTHSVDYFHRKLGKIMWDKVGMARNAQGLNEAINEISALREEFYKDVKIPGTDKGFNQELEKATRVADFLELGELFAKDALHRNESCGGHFREEYQTEDGEAKRDDENFAYVAAWEYKGKPSDAVLHKEDLVFDAVKLVQRNYK</sequence>
<feature type="domain" description="FAD-dependent oxidoreductase 2 FAD-binding" evidence="14">
    <location>
        <begin position="35"/>
        <end position="469"/>
    </location>
</feature>
<evidence type="ECO:0000256" key="9">
    <source>
        <dbReference type="ARBA" id="ARBA00022982"/>
    </source>
</evidence>
<keyword evidence="8" id="KW-0274">FAD</keyword>
<reference evidence="16 17" key="1">
    <citation type="submission" date="2019-03" db="EMBL/GenBank/DDBJ databases">
        <title>Flavobacterium TSA-D2 sp. nov., isolated from arctic soil.</title>
        <authorList>
            <person name="Chaudhary D.K."/>
        </authorList>
    </citation>
    <scope>NUCLEOTIDE SEQUENCE [LARGE SCALE GENOMIC DNA]</scope>
    <source>
        <strain evidence="16 17">TSA-D2</strain>
    </source>
</reference>
<dbReference type="PANTHER" id="PTHR11632">
    <property type="entry name" value="SUCCINATE DEHYDROGENASE 2 FLAVOPROTEIN SUBUNIT"/>
    <property type="match status" value="1"/>
</dbReference>
<evidence type="ECO:0000313" key="16">
    <source>
        <dbReference type="EMBL" id="TDE06559.1"/>
    </source>
</evidence>
<dbReference type="Gene3D" id="3.90.700.10">
    <property type="entry name" value="Succinate dehydrogenase/fumarate reductase flavoprotein, catalytic domain"/>
    <property type="match status" value="1"/>
</dbReference>
<dbReference type="InterPro" id="IPR027477">
    <property type="entry name" value="Succ_DH/fumarate_Rdtase_cat_sf"/>
</dbReference>
<dbReference type="PRINTS" id="PR00368">
    <property type="entry name" value="FADPNR"/>
</dbReference>
<dbReference type="InterPro" id="IPR036188">
    <property type="entry name" value="FAD/NAD-bd_sf"/>
</dbReference>
<dbReference type="InterPro" id="IPR037099">
    <property type="entry name" value="Fum_R/Succ_DH_flav-like_C_sf"/>
</dbReference>
<dbReference type="EC" id="1.3.5.1" evidence="4"/>
<dbReference type="GO" id="GO:0050660">
    <property type="term" value="F:flavin adenine dinucleotide binding"/>
    <property type="evidence" value="ECO:0007669"/>
    <property type="project" value="TreeGrafter"/>
</dbReference>
<keyword evidence="17" id="KW-1185">Reference proteome</keyword>
<dbReference type="PANTHER" id="PTHR11632:SF53">
    <property type="entry name" value="SUCCINATE DEHYDROGENASE FLAVOPROTEIN SUBUNIT"/>
    <property type="match status" value="1"/>
</dbReference>
<dbReference type="GO" id="GO:0009055">
    <property type="term" value="F:electron transfer activity"/>
    <property type="evidence" value="ECO:0007669"/>
    <property type="project" value="TreeGrafter"/>
</dbReference>
<comment type="similarity">
    <text evidence="3">Belongs to the FAD-dependent oxidoreductase 2 family. FRD/SDH subfamily.</text>
</comment>
<evidence type="ECO:0000256" key="7">
    <source>
        <dbReference type="ARBA" id="ARBA00022630"/>
    </source>
</evidence>
<dbReference type="Gene3D" id="1.20.58.100">
    <property type="entry name" value="Fumarate reductase/succinate dehydrogenase flavoprotein-like, C-terminal domain"/>
    <property type="match status" value="1"/>
</dbReference>
<keyword evidence="5" id="KW-0813">Transport</keyword>
<dbReference type="SUPFAM" id="SSF51905">
    <property type="entry name" value="FAD/NAD(P)-binding domain"/>
    <property type="match status" value="1"/>
</dbReference>
<comment type="subcellular location">
    <subcellularLocation>
        <location evidence="2">Cell membrane</location>
        <topology evidence="2">Peripheral membrane protein</topology>
        <orientation evidence="2">Cytoplasmic side</orientation>
    </subcellularLocation>
</comment>
<feature type="active site" description="Proton acceptor" evidence="13">
    <location>
        <position position="337"/>
    </location>
</feature>
<keyword evidence="6" id="KW-1003">Cell membrane</keyword>
<dbReference type="GO" id="GO:0008177">
    <property type="term" value="F:succinate dehydrogenase (quinone) activity"/>
    <property type="evidence" value="ECO:0007669"/>
    <property type="project" value="UniProtKB-EC"/>
</dbReference>
<organism evidence="16 17">
    <name type="scientific">Flavobacterium hiemivividum</name>
    <dbReference type="NCBI Taxonomy" id="2541734"/>
    <lineage>
        <taxon>Bacteria</taxon>
        <taxon>Pseudomonadati</taxon>
        <taxon>Bacteroidota</taxon>
        <taxon>Flavobacteriia</taxon>
        <taxon>Flavobacteriales</taxon>
        <taxon>Flavobacteriaceae</taxon>
        <taxon>Flavobacterium</taxon>
    </lineage>
</organism>
<evidence type="ECO:0000256" key="1">
    <source>
        <dbReference type="ARBA" id="ARBA00001974"/>
    </source>
</evidence>
<feature type="domain" description="Fumarate reductase/succinate dehydrogenase flavoprotein-like C-terminal" evidence="15">
    <location>
        <begin position="531"/>
        <end position="665"/>
    </location>
</feature>
<evidence type="ECO:0000256" key="4">
    <source>
        <dbReference type="ARBA" id="ARBA00012792"/>
    </source>
</evidence>
<proteinExistence type="inferred from homology"/>
<protein>
    <recommendedName>
        <fullName evidence="4">succinate dehydrogenase</fullName>
        <ecNumber evidence="4">1.3.5.1</ecNumber>
    </recommendedName>
</protein>